<dbReference type="Gene3D" id="3.40.91.80">
    <property type="match status" value="1"/>
</dbReference>
<evidence type="ECO:0000313" key="2">
    <source>
        <dbReference type="Proteomes" id="UP000643672"/>
    </source>
</evidence>
<sequence>MKMKMKKLLITDDKFNINLKLYFFLKYLIKAQLTGNQSFKILEICTLNPTNFRDKLQQYALEEIKDKSKKQGFILEIIDKVNEEVDSELFAFSLRLFMMKDLLLAEAKTKHMINISTLGTLDPLSLEYDNLTLYKPYSTRVQGALLVLESFNALEQNAVNFMSKDAEDFIKDLSALVNTLKTKNVESNQIFMLIFNESMNQSITSDSGLNYEDRITQVLSSIGISDKDITKKHDTIDSSTEYDFFFTLNSKTYGISAKKTLRERYKQFIKTAYMGKLDVMIEITLGTDLTKEKVEAIRAHDVFLFVANEIYDKHNYLQNALGVYPSRELTKETLVAMIVP</sequence>
<dbReference type="SUPFAM" id="SSF52980">
    <property type="entry name" value="Restriction endonuclease-like"/>
    <property type="match status" value="1"/>
</dbReference>
<dbReference type="InterPro" id="IPR011335">
    <property type="entry name" value="Restrct_endonuc-II-like"/>
</dbReference>
<dbReference type="InterPro" id="IPR038365">
    <property type="entry name" value="EcoRII_C_sf"/>
</dbReference>
<evidence type="ECO:0000313" key="1">
    <source>
        <dbReference type="EMBL" id="CAB5498738.1"/>
    </source>
</evidence>
<protein>
    <submittedName>
        <fullName evidence="1">Uncharacterized protein</fullName>
    </submittedName>
</protein>
<dbReference type="EMBL" id="CAESAQ020000052">
    <property type="protein sequence ID" value="CAB5498738.1"/>
    <property type="molecule type" value="Genomic_DNA"/>
</dbReference>
<gene>
    <name evidence="1" type="ORF">THERMOS_898</name>
</gene>
<keyword evidence="2" id="KW-1185">Reference proteome</keyword>
<reference evidence="1 2" key="1">
    <citation type="submission" date="2020-05" db="EMBL/GenBank/DDBJ databases">
        <authorList>
            <person name="Petersen J."/>
            <person name="Sayavedra L."/>
        </authorList>
    </citation>
    <scope>NUCLEOTIDE SEQUENCE [LARGE SCALE GENOMIC DNA]</scope>
    <source>
        <strain evidence="1">B thermophilus SOXS</strain>
    </source>
</reference>
<proteinExistence type="predicted"/>
<dbReference type="AlphaFoldDB" id="A0A8H8XCD1"/>
<organism evidence="1 2">
    <name type="scientific">Bathymodiolus thermophilus thioautotrophic gill symbiont</name>
    <dbReference type="NCBI Taxonomy" id="2360"/>
    <lineage>
        <taxon>Bacteria</taxon>
        <taxon>Pseudomonadati</taxon>
        <taxon>Pseudomonadota</taxon>
        <taxon>Gammaproteobacteria</taxon>
        <taxon>sulfur-oxidizing symbionts</taxon>
    </lineage>
</organism>
<dbReference type="Proteomes" id="UP000643672">
    <property type="component" value="Unassembled WGS sequence"/>
</dbReference>
<comment type="caution">
    <text evidence="1">The sequence shown here is derived from an EMBL/GenBank/DDBJ whole genome shotgun (WGS) entry which is preliminary data.</text>
</comment>
<accession>A0A8H8XCD1</accession>
<name>A0A8H8XCD1_9GAMM</name>